<comment type="caution">
    <text evidence="2">The sequence shown here is derived from an EMBL/GenBank/DDBJ whole genome shotgun (WGS) entry which is preliminary data.</text>
</comment>
<dbReference type="PANTHER" id="PTHR43471">
    <property type="entry name" value="ABC TRANSPORTER PERMEASE"/>
    <property type="match status" value="1"/>
</dbReference>
<proteinExistence type="predicted"/>
<dbReference type="GO" id="GO:0005886">
    <property type="term" value="C:plasma membrane"/>
    <property type="evidence" value="ECO:0007669"/>
    <property type="project" value="UniProtKB-SubCell"/>
</dbReference>
<keyword evidence="1" id="KW-0812">Transmembrane</keyword>
<feature type="transmembrane region" description="Helical" evidence="1">
    <location>
        <begin position="452"/>
        <end position="473"/>
    </location>
</feature>
<feature type="transmembrane region" description="Helical" evidence="1">
    <location>
        <begin position="206"/>
        <end position="234"/>
    </location>
</feature>
<gene>
    <name evidence="2" type="ORF">FG486_12555</name>
</gene>
<organism evidence="2 3">
    <name type="scientific">Sphingomonas ursincola</name>
    <dbReference type="NCBI Taxonomy" id="56361"/>
    <lineage>
        <taxon>Bacteria</taxon>
        <taxon>Pseudomonadati</taxon>
        <taxon>Pseudomonadota</taxon>
        <taxon>Alphaproteobacteria</taxon>
        <taxon>Sphingomonadales</taxon>
        <taxon>Sphingomonadaceae</taxon>
        <taxon>Sphingomonas</taxon>
    </lineage>
</organism>
<dbReference type="InterPro" id="IPR021913">
    <property type="entry name" value="DUF3526"/>
</dbReference>
<dbReference type="Proteomes" id="UP000589292">
    <property type="component" value="Unassembled WGS sequence"/>
</dbReference>
<feature type="transmembrane region" description="Helical" evidence="1">
    <location>
        <begin position="132"/>
        <end position="151"/>
    </location>
</feature>
<dbReference type="EMBL" id="VDES01000002">
    <property type="protein sequence ID" value="MBA1375172.1"/>
    <property type="molecule type" value="Genomic_DNA"/>
</dbReference>
<name>A0A7V8U983_9SPHN</name>
<evidence type="ECO:0000313" key="2">
    <source>
        <dbReference type="EMBL" id="MBA1375172.1"/>
    </source>
</evidence>
<dbReference type="GO" id="GO:0140359">
    <property type="term" value="F:ABC-type transporter activity"/>
    <property type="evidence" value="ECO:0007669"/>
    <property type="project" value="InterPro"/>
</dbReference>
<feature type="transmembrane region" description="Helical" evidence="1">
    <location>
        <begin position="177"/>
        <end position="200"/>
    </location>
</feature>
<reference evidence="2 3" key="1">
    <citation type="journal article" date="1994" name="Int. J. Syst. Bacteriol.">
        <title>Phylogenetic positions of novel aerobic, bacteriochlorophyll a-containing bacteria and description of Roseococcus thiosulfatophilus gen. nov., sp. nov., Erythromicrobium ramosum gen. nov., sp. nov., and Erythrobacter litoralis sp. nov.</title>
        <authorList>
            <person name="Yurkov V."/>
            <person name="Stackebrandt E."/>
            <person name="Holmes A."/>
            <person name="Fuerst J.A."/>
            <person name="Hugenholtz P."/>
            <person name="Golecki J."/>
            <person name="Gad'on N."/>
            <person name="Gorlenko V.M."/>
            <person name="Kompantseva E.I."/>
            <person name="Drews G."/>
        </authorList>
    </citation>
    <scope>NUCLEOTIDE SEQUENCE [LARGE SCALE GENOMIC DNA]</scope>
    <source>
        <strain evidence="2 3">KR-99</strain>
    </source>
</reference>
<keyword evidence="3" id="KW-1185">Reference proteome</keyword>
<feature type="transmembrane region" description="Helical" evidence="1">
    <location>
        <begin position="241"/>
        <end position="265"/>
    </location>
</feature>
<keyword evidence="1" id="KW-0472">Membrane</keyword>
<dbReference type="PANTHER" id="PTHR43471:SF1">
    <property type="entry name" value="ABC TRANSPORTER PERMEASE PROTEIN NOSY-RELATED"/>
    <property type="match status" value="1"/>
</dbReference>
<accession>A0A7V8U983</accession>
<evidence type="ECO:0000256" key="1">
    <source>
        <dbReference type="SAM" id="Phobius"/>
    </source>
</evidence>
<dbReference type="Pfam" id="PF12679">
    <property type="entry name" value="ABC2_membrane_2"/>
    <property type="match status" value="1"/>
</dbReference>
<keyword evidence="1" id="KW-1133">Transmembrane helix</keyword>
<dbReference type="Pfam" id="PF12040">
    <property type="entry name" value="DUF3526"/>
    <property type="match status" value="1"/>
</dbReference>
<dbReference type="RefSeq" id="WP_181267750.1">
    <property type="nucleotide sequence ID" value="NZ_BAAAGB010000001.1"/>
</dbReference>
<protein>
    <submittedName>
        <fullName evidence="2">DUF3526 domain-containing protein</fullName>
    </submittedName>
</protein>
<sequence>MNQALTIAGAELRLMLRSRLALVGIATLLLLSAIAAVTSATQMAAAAKMRAEAQAATDAQFKAQPDRHPHRMVHYGTYALRPVGPLAAFDPGVDAFTGTLLFLEGHRQNSATFGAARESSDLVRFGQLTPAFVLQTLAPLLLVFLGFASIAREREHGSLRALAAYGAGAWSILGGKALALGVAAVLAMAPAFAALAWAAVQQPGEAGIAALTALSYSGYLLVWVLVITAVSALAASAQGALVTLIAAWAIVVVLVPRAAAAWVGVAEPLPSRVDTEFAIAADLRRIGDSHNPNDPHFSAFKAKLLKRYGVTRVEDLPFNYRGVLAQEGERLTSQLFKDYAARAAAIQNAQTDTLTALGIISPALAVRRASMTGAATDLGTHLAFLAAAEAYRYDMVQKLNGLQASAVASADDAARSKDPIADRRTRISADFWKTIPDFDFSAPSPAERAGAMVMPLAVLGLWVALAIGLFAFARRRLERAGL</sequence>
<evidence type="ECO:0000313" key="3">
    <source>
        <dbReference type="Proteomes" id="UP000589292"/>
    </source>
</evidence>
<dbReference type="AlphaFoldDB" id="A0A7V8U983"/>